<dbReference type="PANTHER" id="PTHR11106">
    <property type="entry name" value="GANGLIOSIDE INDUCED DIFFERENTIATION ASSOCIATED PROTEIN 2-RELATED"/>
    <property type="match status" value="1"/>
</dbReference>
<dbReference type="InterPro" id="IPR043472">
    <property type="entry name" value="Macro_dom-like"/>
</dbReference>
<name>A0A9E6MQ53_9ACTN</name>
<feature type="domain" description="Macro" evidence="2">
    <location>
        <begin position="1"/>
        <end position="168"/>
    </location>
</feature>
<keyword evidence="5" id="KW-1185">Reference proteome</keyword>
<feature type="compositionally biased region" description="Basic residues" evidence="1">
    <location>
        <begin position="230"/>
        <end position="239"/>
    </location>
</feature>
<dbReference type="EMBL" id="CP072829">
    <property type="protein sequence ID" value="QTU83945.1"/>
    <property type="molecule type" value="Genomic_DNA"/>
</dbReference>
<organism evidence="4 6">
    <name type="scientific">Xiamenia xianingshaonis</name>
    <dbReference type="NCBI Taxonomy" id="2682776"/>
    <lineage>
        <taxon>Bacteria</taxon>
        <taxon>Bacillati</taxon>
        <taxon>Actinomycetota</taxon>
        <taxon>Coriobacteriia</taxon>
        <taxon>Eggerthellales</taxon>
        <taxon>Eggerthellaceae</taxon>
        <taxon>Xiamenia</taxon>
    </lineage>
</organism>
<reference evidence="4" key="2">
    <citation type="submission" date="2021-04" db="EMBL/GenBank/DDBJ databases">
        <title>Novel species in family Eggerthellaceae.</title>
        <authorList>
            <person name="Zhang G."/>
        </authorList>
    </citation>
    <scope>NUCLEOTIDE SEQUENCE</scope>
    <source>
        <strain evidence="4">Zg-886</strain>
    </source>
</reference>
<dbReference type="SMART" id="SM00506">
    <property type="entry name" value="A1pp"/>
    <property type="match status" value="1"/>
</dbReference>
<protein>
    <submittedName>
        <fullName evidence="4">Macro domain-containing protein</fullName>
    </submittedName>
    <submittedName>
        <fullName evidence="3">RNase III inhibitor</fullName>
    </submittedName>
</protein>
<dbReference type="Pfam" id="PF01661">
    <property type="entry name" value="Macro"/>
    <property type="match status" value="1"/>
</dbReference>
<evidence type="ECO:0000313" key="6">
    <source>
        <dbReference type="Proteomes" id="UP000671910"/>
    </source>
</evidence>
<feature type="compositionally biased region" description="Low complexity" evidence="1">
    <location>
        <begin position="217"/>
        <end position="229"/>
    </location>
</feature>
<dbReference type="SUPFAM" id="SSF52949">
    <property type="entry name" value="Macro domain-like"/>
    <property type="match status" value="1"/>
</dbReference>
<dbReference type="KEGG" id="ebz:J7S26_06140"/>
<accession>A0A9E6MQ53</accession>
<proteinExistence type="predicted"/>
<dbReference type="InterPro" id="IPR002589">
    <property type="entry name" value="Macro_dom"/>
</dbReference>
<evidence type="ECO:0000313" key="5">
    <source>
        <dbReference type="Proteomes" id="UP000636394"/>
    </source>
</evidence>
<evidence type="ECO:0000259" key="2">
    <source>
        <dbReference type="PROSITE" id="PS51154"/>
    </source>
</evidence>
<dbReference type="Proteomes" id="UP000671910">
    <property type="component" value="Chromosome"/>
</dbReference>
<dbReference type="Proteomes" id="UP000636394">
    <property type="component" value="Unassembled WGS sequence"/>
</dbReference>
<dbReference type="Gene3D" id="3.40.220.10">
    <property type="entry name" value="Leucine Aminopeptidase, subunit E, domain 1"/>
    <property type="match status" value="1"/>
</dbReference>
<dbReference type="RefSeq" id="WP_166339212.1">
    <property type="nucleotide sequence ID" value="NZ_CP072829.1"/>
</dbReference>
<evidence type="ECO:0000313" key="3">
    <source>
        <dbReference type="EMBL" id="NHM14081.1"/>
    </source>
</evidence>
<dbReference type="EMBL" id="WPCR01000005">
    <property type="protein sequence ID" value="NHM14081.1"/>
    <property type="molecule type" value="Genomic_DNA"/>
</dbReference>
<evidence type="ECO:0000256" key="1">
    <source>
        <dbReference type="SAM" id="MobiDB-lite"/>
    </source>
</evidence>
<sequence>MPLHIVRDDIANMRTDAVIVPANPKLLIGGGAGEAVARIAGRGRLQAACDEIGGCAVGKAVVTPAFDFPANMIVHAVGPVWKGGESGEADALFSCVSEALRAASRAGAETMALPLLATGSFGFPSGLAIDIETRAIQAFLDACEADVWLVFYDRASMRAGRSMFDAIAEYIDDVYVGEHGFEATRAFRDYASTEGFVPHVAQSSARPSSAPPPMMAPSPDFSAKPSRGGLFKRKRKRKGAPAPAPTLEPQSLAERLAQLDESFAQTVLRLIDERGLTDVEVYKRANMSRQLFAKIRKDDGYRPTKKTACALVFALGLDHADAVALLARAGFALSHSSKFDVIVEYFLVNDIHDIFQVNEALFAYDQPLLG</sequence>
<evidence type="ECO:0000313" key="4">
    <source>
        <dbReference type="EMBL" id="QTU83945.1"/>
    </source>
</evidence>
<dbReference type="AlphaFoldDB" id="A0A9E6MQ53"/>
<reference evidence="3 5" key="1">
    <citation type="submission" date="2019-11" db="EMBL/GenBank/DDBJ databases">
        <title>Eggerthellaceae novel genus isolated from the rectal contents of marmort.</title>
        <authorList>
            <person name="Zhang G."/>
        </authorList>
    </citation>
    <scope>NUCLEOTIDE SEQUENCE [LARGE SCALE GENOMIC DNA]</scope>
    <source>
        <strain evidence="5">zg-886</strain>
        <strain evidence="3">Zg-886</strain>
    </source>
</reference>
<dbReference type="PANTHER" id="PTHR11106:SF27">
    <property type="entry name" value="MACRO DOMAIN-CONTAINING PROTEIN"/>
    <property type="match status" value="1"/>
</dbReference>
<gene>
    <name evidence="3" type="ORF">GMI68_04765</name>
    <name evidence="4" type="ORF">J7S26_06140</name>
</gene>
<feature type="region of interest" description="Disordered" evidence="1">
    <location>
        <begin position="201"/>
        <end position="250"/>
    </location>
</feature>
<dbReference type="PROSITE" id="PS51154">
    <property type="entry name" value="MACRO"/>
    <property type="match status" value="1"/>
</dbReference>